<evidence type="ECO:0000259" key="1">
    <source>
        <dbReference type="Pfam" id="PF07085"/>
    </source>
</evidence>
<dbReference type="Gene3D" id="3.40.1390.20">
    <property type="entry name" value="HprK N-terminal domain-like"/>
    <property type="match status" value="1"/>
</dbReference>
<dbReference type="SUPFAM" id="SSF75138">
    <property type="entry name" value="HprK N-terminal domain-like"/>
    <property type="match status" value="1"/>
</dbReference>
<dbReference type="Pfam" id="PF07085">
    <property type="entry name" value="DRTGG"/>
    <property type="match status" value="1"/>
</dbReference>
<sequence length="122" mass="13090">MILGDACKLLEADVVWGDEHLCSEIQTACGADLMSDVLAYTKEKTLLLTGLTNIQVVRTAEISDLTAIVFVRGKRPGRELIQMAAAKGIPILATDLPMFESCGILFKNGVKGCARRVIPGEA</sequence>
<comment type="caution">
    <text evidence="2">The sequence shown here is derived from an EMBL/GenBank/DDBJ whole genome shotgun (WGS) entry which is preliminary data.</text>
</comment>
<dbReference type="InterPro" id="IPR010766">
    <property type="entry name" value="DRTGG"/>
</dbReference>
<feature type="domain" description="DRTGG" evidence="1">
    <location>
        <begin position="7"/>
        <end position="99"/>
    </location>
</feature>
<keyword evidence="3" id="KW-1185">Reference proteome</keyword>
<name>A0A154BRY9_ANASB</name>
<dbReference type="STRING" id="1794912.AXX12_10360"/>
<dbReference type="RefSeq" id="WP_066242891.1">
    <property type="nucleotide sequence ID" value="NZ_LSGP01000017.1"/>
</dbReference>
<evidence type="ECO:0000313" key="3">
    <source>
        <dbReference type="Proteomes" id="UP000076268"/>
    </source>
</evidence>
<dbReference type="AlphaFoldDB" id="A0A154BRY9"/>
<accession>A0A154BRY9</accession>
<dbReference type="EMBL" id="LSGP01000017">
    <property type="protein sequence ID" value="KYZ76803.1"/>
    <property type="molecule type" value="Genomic_DNA"/>
</dbReference>
<evidence type="ECO:0000313" key="2">
    <source>
        <dbReference type="EMBL" id="KYZ76803.1"/>
    </source>
</evidence>
<protein>
    <recommendedName>
        <fullName evidence="1">DRTGG domain-containing protein</fullName>
    </recommendedName>
</protein>
<organism evidence="2 3">
    <name type="scientific">Anaerosporomusa subterranea</name>
    <dbReference type="NCBI Taxonomy" id="1794912"/>
    <lineage>
        <taxon>Bacteria</taxon>
        <taxon>Bacillati</taxon>
        <taxon>Bacillota</taxon>
        <taxon>Negativicutes</taxon>
        <taxon>Acetonemataceae</taxon>
        <taxon>Anaerosporomusa</taxon>
    </lineage>
</organism>
<gene>
    <name evidence="2" type="ORF">AXX12_10360</name>
</gene>
<reference evidence="2 3" key="1">
    <citation type="submission" date="2016-02" db="EMBL/GenBank/DDBJ databases">
        <title>Anaerosporomusa subterraneum gen. nov., sp. nov., a spore-forming obligate anaerobe isolated from saprolite.</title>
        <authorList>
            <person name="Choi J.K."/>
            <person name="Shah M."/>
            <person name="Yee N."/>
        </authorList>
    </citation>
    <scope>NUCLEOTIDE SEQUENCE [LARGE SCALE GENOMIC DNA]</scope>
    <source>
        <strain evidence="2 3">RU4</strain>
    </source>
</reference>
<dbReference type="Proteomes" id="UP000076268">
    <property type="component" value="Unassembled WGS sequence"/>
</dbReference>
<dbReference type="OrthoDB" id="9800390at2"/>
<proteinExistence type="predicted"/>
<dbReference type="InterPro" id="IPR028979">
    <property type="entry name" value="Ser_kin/Pase_Hpr-like_N_sf"/>
</dbReference>